<keyword evidence="5" id="KW-0460">Magnesium</keyword>
<keyword evidence="3" id="KW-0547">Nucleotide-binding</keyword>
<dbReference type="FunFam" id="1.20.120.330:FF:000005">
    <property type="entry name" value="Bifunctional glutamine synthetase adenylyltransferase/adenylyl-removing enzyme"/>
    <property type="match status" value="1"/>
</dbReference>
<dbReference type="FunFam" id="3.30.460.10:FF:000009">
    <property type="entry name" value="Bifunctional glutamine synthetase adenylyltransferase/adenylyl-removing enzyme"/>
    <property type="match status" value="1"/>
</dbReference>
<feature type="domain" description="Glutamate-ammonia ligase adenylyltransferase repeated" evidence="7">
    <location>
        <begin position="531"/>
        <end position="776"/>
    </location>
</feature>
<dbReference type="GO" id="GO:0005524">
    <property type="term" value="F:ATP binding"/>
    <property type="evidence" value="ECO:0007669"/>
    <property type="project" value="UniProtKB-KW"/>
</dbReference>
<dbReference type="InterPro" id="IPR043519">
    <property type="entry name" value="NT_sf"/>
</dbReference>
<evidence type="ECO:0000256" key="5">
    <source>
        <dbReference type="ARBA" id="ARBA00022842"/>
    </source>
</evidence>
<dbReference type="PATRIC" id="fig|1156395.6.peg.1789"/>
<keyword evidence="6" id="KW-0511">Multifunctional enzyme</keyword>
<dbReference type="PANTHER" id="PTHR30621">
    <property type="entry name" value="GLUTAMINE SYNTHETASE ADENYLYLTRANSFERASE"/>
    <property type="match status" value="1"/>
</dbReference>
<dbReference type="STRING" id="1156395.DBT_1774"/>
<dbReference type="GO" id="GO:0016874">
    <property type="term" value="F:ligase activity"/>
    <property type="evidence" value="ECO:0007669"/>
    <property type="project" value="UniProtKB-KW"/>
</dbReference>
<dbReference type="Gene3D" id="3.30.460.10">
    <property type="entry name" value="Beta Polymerase, domain 2"/>
    <property type="match status" value="2"/>
</dbReference>
<feature type="domain" description="Glutamate-ammonia ligase adenylyltransferase repeated" evidence="7">
    <location>
        <begin position="6"/>
        <end position="250"/>
    </location>
</feature>
<evidence type="ECO:0000256" key="3">
    <source>
        <dbReference type="ARBA" id="ARBA00022741"/>
    </source>
</evidence>
<comment type="caution">
    <text evidence="9">The sequence shown here is derived from an EMBL/GenBank/DDBJ whole genome shotgun (WGS) entry which is preliminary data.</text>
</comment>
<dbReference type="NCBIfam" id="NF008292">
    <property type="entry name" value="PRK11072.1"/>
    <property type="match status" value="1"/>
</dbReference>
<dbReference type="InterPro" id="IPR005190">
    <property type="entry name" value="GlnE_rpt_dom"/>
</dbReference>
<dbReference type="CDD" id="cd05401">
    <property type="entry name" value="NT_GlnE_GlnD_like"/>
    <property type="match status" value="2"/>
</dbReference>
<evidence type="ECO:0000259" key="7">
    <source>
        <dbReference type="Pfam" id="PF03710"/>
    </source>
</evidence>
<dbReference type="SUPFAM" id="SSF81593">
    <property type="entry name" value="Nucleotidyltransferase substrate binding subunit/domain"/>
    <property type="match status" value="2"/>
</dbReference>
<keyword evidence="4" id="KW-0067">ATP-binding</keyword>
<keyword evidence="1 9" id="KW-0808">Transferase</keyword>
<evidence type="ECO:0000259" key="8">
    <source>
        <dbReference type="Pfam" id="PF08335"/>
    </source>
</evidence>
<dbReference type="HAMAP" id="MF_00802">
    <property type="entry name" value="GlnE"/>
    <property type="match status" value="1"/>
</dbReference>
<dbReference type="Gene3D" id="1.20.120.1510">
    <property type="match status" value="1"/>
</dbReference>
<proteinExistence type="inferred from homology"/>
<accession>A0A1B9F4G3</accession>
<evidence type="ECO:0000256" key="4">
    <source>
        <dbReference type="ARBA" id="ARBA00022840"/>
    </source>
</evidence>
<gene>
    <name evidence="9" type="ORF">DBT_1774</name>
</gene>
<dbReference type="GO" id="GO:0000820">
    <property type="term" value="P:regulation of glutamine family amino acid metabolic process"/>
    <property type="evidence" value="ECO:0007669"/>
    <property type="project" value="TreeGrafter"/>
</dbReference>
<dbReference type="Gene3D" id="1.20.120.330">
    <property type="entry name" value="Nucleotidyltransferases domain 2"/>
    <property type="match status" value="2"/>
</dbReference>
<dbReference type="SUPFAM" id="SSF81301">
    <property type="entry name" value="Nucleotidyltransferase"/>
    <property type="match status" value="2"/>
</dbReference>
<name>A0A1B9F4G3_9BACT</name>
<evidence type="ECO:0000256" key="6">
    <source>
        <dbReference type="ARBA" id="ARBA00023268"/>
    </source>
</evidence>
<evidence type="ECO:0000313" key="10">
    <source>
        <dbReference type="Proteomes" id="UP000093080"/>
    </source>
</evidence>
<organism evidence="9 10">
    <name type="scientific">Dissulfuribacter thermophilus</name>
    <dbReference type="NCBI Taxonomy" id="1156395"/>
    <lineage>
        <taxon>Bacteria</taxon>
        <taxon>Pseudomonadati</taxon>
        <taxon>Thermodesulfobacteriota</taxon>
        <taxon>Dissulfuribacteria</taxon>
        <taxon>Dissulfuribacterales</taxon>
        <taxon>Dissulfuribacteraceae</taxon>
        <taxon>Dissulfuribacter</taxon>
    </lineage>
</organism>
<reference evidence="9 10" key="1">
    <citation type="submission" date="2016-06" db="EMBL/GenBank/DDBJ databases">
        <title>Respiratory ammonification of nitrate coupled to the oxidation of elemental sulfur in deep-sea autotrophic thermophilic bacteria.</title>
        <authorList>
            <person name="Slobodkina G.B."/>
            <person name="Mardanov A.V."/>
            <person name="Ravin N.V."/>
            <person name="Frolova A.A."/>
            <person name="Viryasiv M.B."/>
            <person name="Chernyh N.A."/>
            <person name="Bonch-Osmolovskaya E.A."/>
            <person name="Slobodkin A.I."/>
        </authorList>
    </citation>
    <scope>NUCLEOTIDE SEQUENCE [LARGE SCALE GENOMIC DNA]</scope>
    <source>
        <strain evidence="9 10">S69</strain>
    </source>
</reference>
<sequence>MDVKQKICSYSRFIKRTIDRHPHILKDLVESGDLSTSYMDRDPTTRYKNAQSLLGKENFSEPGAFMKAIRLFRAREMVRIAWRDLANMADPIETMMDLTVLAEFILGITVDFLTHNLQKKFGPPLSSEGVTQDLVVFGMGKLGGEELNFSSDIDLIFAYPQKGRTDHKHPITNQEFFEHLCRDLVKIIGTVTEDGFCFRIDTRLRPFGESGPLCMSFDQMEAYYEIHGREWERYALIKARPVAGDLDSGALLLKRLRPFIYRKYLDYGALESLREMKALIEQESRQKRLLDNIKLGPGGIREVEFLVQAFQLIHGGKQPELMCQSTLKALNTIKGNGLLPKSTCDELKEAYLFLRKLEHTLQEKDDQQVHVLPSSSNELEELAKVLGMDSKDALTTTIDQERKKIETHFKGLFQENSSDVTQSSGRHQDILALWDGALDKENVLNLLESLGFNSPETIYGRILSLKSSRTVKAMTERSRTFLRRIIASLINIAPELKDPDTALLRSLEVLEAIGRRGFYLALFAENPNVLKNLAQFAGESPWITRHICTHPGVIDSLISIETIGDLPNKNGLKKTLEIALKGIEPGDLEGFMEGLRHFKHNQTFQFAYLGLEKGIRAREICLGLTELAELILNEVSKEAWLHVAKRFDSPQGDGTQRKLLQDFLIIGYGKLGSRELTFASDLDLVFLYDLKRKGDSSIFFSRIGQRIIHILTTLTPSGRLYEVDMRLRPNGSSGVLVSSIEAFHNYQKTQAWTWEHQALIRARPVSGCEKLAKKFSDIRKEVLIRPRDEGTLVQELRDMRYKMLQSKGKTPKGLFHVKNDLGGVTDIEFLVQFYCLLNANRFPQLIEETSTMGLLERFEEFGIIPETDAKNLMEIYENYLGIINQRYLEGRTLEIKLSPWIKEMKEFVMLKIFY</sequence>
<keyword evidence="2 9" id="KW-0548">Nucleotidyltransferase</keyword>
<evidence type="ECO:0000256" key="1">
    <source>
        <dbReference type="ARBA" id="ARBA00022679"/>
    </source>
</evidence>
<dbReference type="GO" id="GO:0005829">
    <property type="term" value="C:cytosol"/>
    <property type="evidence" value="ECO:0007669"/>
    <property type="project" value="TreeGrafter"/>
</dbReference>
<dbReference type="Proteomes" id="UP000093080">
    <property type="component" value="Unassembled WGS sequence"/>
</dbReference>
<dbReference type="AlphaFoldDB" id="A0A1B9F4G3"/>
<dbReference type="Pfam" id="PF03710">
    <property type="entry name" value="GlnE"/>
    <property type="match status" value="2"/>
</dbReference>
<dbReference type="Pfam" id="PF08335">
    <property type="entry name" value="GlnD_UR_UTase"/>
    <property type="match status" value="1"/>
</dbReference>
<evidence type="ECO:0000256" key="2">
    <source>
        <dbReference type="ARBA" id="ARBA00022695"/>
    </source>
</evidence>
<feature type="domain" description="PII-uridylyltransferase/Glutamine-synthetase adenylyltransferase" evidence="8">
    <location>
        <begin position="274"/>
        <end position="413"/>
    </location>
</feature>
<dbReference type="InterPro" id="IPR013546">
    <property type="entry name" value="PII_UdlTrfase/GS_AdlTrfase"/>
</dbReference>
<keyword evidence="10" id="KW-1185">Reference proteome</keyword>
<dbReference type="PANTHER" id="PTHR30621:SF0">
    <property type="entry name" value="BIFUNCTIONAL GLUTAMINE SYNTHETASE ADENYLYLTRANSFERASE_ADENYLYL-REMOVING ENZYME"/>
    <property type="match status" value="1"/>
</dbReference>
<keyword evidence="9" id="KW-0436">Ligase</keyword>
<evidence type="ECO:0000313" key="9">
    <source>
        <dbReference type="EMBL" id="OCC14714.1"/>
    </source>
</evidence>
<dbReference type="RefSeq" id="WP_067619150.1">
    <property type="nucleotide sequence ID" value="NZ_MAGO01000009.1"/>
</dbReference>
<dbReference type="EMBL" id="MAGO01000009">
    <property type="protein sequence ID" value="OCC14714.1"/>
    <property type="molecule type" value="Genomic_DNA"/>
</dbReference>
<dbReference type="GO" id="GO:0008882">
    <property type="term" value="F:[glutamate-ammonia-ligase] adenylyltransferase activity"/>
    <property type="evidence" value="ECO:0007669"/>
    <property type="project" value="InterPro"/>
</dbReference>
<protein>
    <submittedName>
        <fullName evidence="9">Glutamate-ammonia-ligase adenylyltransferase</fullName>
    </submittedName>
</protein>
<dbReference type="InterPro" id="IPR023057">
    <property type="entry name" value="GlnE"/>
</dbReference>